<reference evidence="6 7" key="1">
    <citation type="submission" date="2020-10" db="EMBL/GenBank/DDBJ databases">
        <title>Thermofilum lucidum 3507LT sp. nov. a novel member of Thermofilaceae family isolated from Chile hot spring, and proposal of description order Thermofilales.</title>
        <authorList>
            <person name="Zayulina K.S."/>
            <person name="Elcheninov A.G."/>
            <person name="Toshchakov S.V."/>
            <person name="Kublanov I.V."/>
        </authorList>
    </citation>
    <scope>NUCLEOTIDE SEQUENCE [LARGE SCALE GENOMIC DNA]</scope>
    <source>
        <strain evidence="6 7">3507LT</strain>
    </source>
</reference>
<dbReference type="InterPro" id="IPR001266">
    <property type="entry name" value="Ribosomal_eS19"/>
</dbReference>
<evidence type="ECO:0000256" key="3">
    <source>
        <dbReference type="ARBA" id="ARBA00023274"/>
    </source>
</evidence>
<dbReference type="SMART" id="SM01413">
    <property type="entry name" value="Ribosomal_S19e"/>
    <property type="match status" value="1"/>
</dbReference>
<comment type="subunit">
    <text evidence="5">Part of the 30S ribosomal subunit.</text>
</comment>
<dbReference type="Gene3D" id="1.10.10.10">
    <property type="entry name" value="Winged helix-like DNA-binding domain superfamily/Winged helix DNA-binding domain"/>
    <property type="match status" value="1"/>
</dbReference>
<dbReference type="FunFam" id="1.10.10.10:FF:000449">
    <property type="entry name" value="30S ribosomal protein S19e"/>
    <property type="match status" value="1"/>
</dbReference>
<dbReference type="Proteomes" id="UP000594121">
    <property type="component" value="Chromosome"/>
</dbReference>
<keyword evidence="2 5" id="KW-0689">Ribosomal protein</keyword>
<accession>A0A7L9FGP1</accession>
<evidence type="ECO:0000256" key="5">
    <source>
        <dbReference type="HAMAP-Rule" id="MF_01474"/>
    </source>
</evidence>
<dbReference type="GO" id="GO:0003735">
    <property type="term" value="F:structural constituent of ribosome"/>
    <property type="evidence" value="ECO:0007669"/>
    <property type="project" value="InterPro"/>
</dbReference>
<dbReference type="GO" id="GO:0003723">
    <property type="term" value="F:RNA binding"/>
    <property type="evidence" value="ECO:0007669"/>
    <property type="project" value="TreeGrafter"/>
</dbReference>
<organism evidence="6 7">
    <name type="scientific">Infirmifilum lucidum</name>
    <dbReference type="NCBI Taxonomy" id="2776706"/>
    <lineage>
        <taxon>Archaea</taxon>
        <taxon>Thermoproteota</taxon>
        <taxon>Thermoprotei</taxon>
        <taxon>Thermofilales</taxon>
        <taxon>Thermofilaceae</taxon>
        <taxon>Infirmifilum</taxon>
    </lineage>
</organism>
<evidence type="ECO:0000313" key="7">
    <source>
        <dbReference type="Proteomes" id="UP000594121"/>
    </source>
</evidence>
<dbReference type="PANTHER" id="PTHR11710:SF0">
    <property type="entry name" value="40S RIBOSOMAL PROTEIN S19"/>
    <property type="match status" value="1"/>
</dbReference>
<dbReference type="AlphaFoldDB" id="A0A7L9FGP1"/>
<evidence type="ECO:0000256" key="4">
    <source>
        <dbReference type="ARBA" id="ARBA00035143"/>
    </source>
</evidence>
<dbReference type="InterPro" id="IPR036388">
    <property type="entry name" value="WH-like_DNA-bd_sf"/>
</dbReference>
<dbReference type="NCBIfam" id="NF006811">
    <property type="entry name" value="PRK09333.1"/>
    <property type="match status" value="1"/>
</dbReference>
<dbReference type="InterPro" id="IPR027548">
    <property type="entry name" value="Ribosomal_eS19_archaeal"/>
</dbReference>
<dbReference type="GO" id="GO:0022627">
    <property type="term" value="C:cytosolic small ribosomal subunit"/>
    <property type="evidence" value="ECO:0007669"/>
    <property type="project" value="TreeGrafter"/>
</dbReference>
<dbReference type="HAMAP" id="MF_01474">
    <property type="entry name" value="Ribosomal_eS19"/>
    <property type="match status" value="1"/>
</dbReference>
<dbReference type="GeneID" id="59149172"/>
<protein>
    <recommendedName>
        <fullName evidence="4 5">Small ribosomal subunit protein eS19</fullName>
    </recommendedName>
</protein>
<evidence type="ECO:0000256" key="1">
    <source>
        <dbReference type="ARBA" id="ARBA00010014"/>
    </source>
</evidence>
<proteinExistence type="inferred from homology"/>
<dbReference type="KEGG" id="thel:IG193_04710"/>
<dbReference type="SUPFAM" id="SSF46785">
    <property type="entry name" value="Winged helix' DNA-binding domain"/>
    <property type="match status" value="1"/>
</dbReference>
<gene>
    <name evidence="5" type="primary">rps19e</name>
    <name evidence="6" type="ORF">IG193_04710</name>
</gene>
<dbReference type="GO" id="GO:0000028">
    <property type="term" value="P:ribosomal small subunit assembly"/>
    <property type="evidence" value="ECO:0007669"/>
    <property type="project" value="TreeGrafter"/>
</dbReference>
<keyword evidence="3 5" id="KW-0687">Ribonucleoprotein</keyword>
<comment type="function">
    <text evidence="5">May be involved in maturation of the 30S ribosomal subunit.</text>
</comment>
<keyword evidence="7" id="KW-1185">Reference proteome</keyword>
<name>A0A7L9FGP1_9CREN</name>
<dbReference type="Pfam" id="PF01090">
    <property type="entry name" value="Ribosomal_S19e"/>
    <property type="match status" value="1"/>
</dbReference>
<dbReference type="PANTHER" id="PTHR11710">
    <property type="entry name" value="40S RIBOSOMAL PROTEIN S19"/>
    <property type="match status" value="1"/>
</dbReference>
<dbReference type="EMBL" id="CP062310">
    <property type="protein sequence ID" value="QOJ78096.1"/>
    <property type="molecule type" value="Genomic_DNA"/>
</dbReference>
<dbReference type="InterPro" id="IPR036390">
    <property type="entry name" value="WH_DNA-bd_sf"/>
</dbReference>
<evidence type="ECO:0000256" key="2">
    <source>
        <dbReference type="ARBA" id="ARBA00022980"/>
    </source>
</evidence>
<dbReference type="GO" id="GO:0006412">
    <property type="term" value="P:translation"/>
    <property type="evidence" value="ECO:0007669"/>
    <property type="project" value="UniProtKB-UniRule"/>
</dbReference>
<dbReference type="InParanoid" id="A0A7L9FGP1"/>
<dbReference type="RefSeq" id="WP_192818069.1">
    <property type="nucleotide sequence ID" value="NZ_CP062310.1"/>
</dbReference>
<sequence length="152" mass="17408">MVNAKIVPPNMLIEELARYLKENMKEIQPPEWALYAKTGPSRERVPSDPDWWYKRCAALLRKVYIYGPVGLERLRTAYGGRTKNTVKRKHFKKSGGSAIRKALQQLEAAGLVAKTPKGRVITDKGRSLVDRIAITLFKKLAEERPELKKYIE</sequence>
<evidence type="ECO:0000313" key="6">
    <source>
        <dbReference type="EMBL" id="QOJ78096.1"/>
    </source>
</evidence>
<dbReference type="FunCoup" id="A0A7L9FGP1">
    <property type="interactions" value="151"/>
</dbReference>
<comment type="similarity">
    <text evidence="1 5">Belongs to the eukaryotic ribosomal protein eS19 family.</text>
</comment>